<accession>A0A914PWQ6</accession>
<dbReference type="PROSITE" id="PS50097">
    <property type="entry name" value="BTB"/>
    <property type="match status" value="1"/>
</dbReference>
<evidence type="ECO:0000313" key="3">
    <source>
        <dbReference type="WBParaSite" id="PDA_v2.g2275.t1"/>
    </source>
</evidence>
<dbReference type="AlphaFoldDB" id="A0A914PWQ6"/>
<feature type="domain" description="BTB" evidence="1">
    <location>
        <begin position="1"/>
        <end position="59"/>
    </location>
</feature>
<protein>
    <submittedName>
        <fullName evidence="3">BTB domain-containing protein</fullName>
    </submittedName>
</protein>
<sequence>MMREFPSHRNILAEFSDIFTKIFEETLETPVQIAANDFDAETIKSALNFLYDKSNAIIGKEMEVFKFAINFGIQHLIDACVSFFEQSVNPTNVCEFIQIAYSHNFEHLKQKCLRILAEKKEEMELTKIAKLPQNIFVDFYFFKL</sequence>
<dbReference type="InterPro" id="IPR000210">
    <property type="entry name" value="BTB/POZ_dom"/>
</dbReference>
<dbReference type="Gene3D" id="3.30.710.10">
    <property type="entry name" value="Potassium Channel Kv1.1, Chain A"/>
    <property type="match status" value="1"/>
</dbReference>
<proteinExistence type="predicted"/>
<name>A0A914PWQ6_9BILA</name>
<dbReference type="PANTHER" id="PTHR46965">
    <property type="entry name" value="BTB/POZ DOMAIN-CONTAINING PROTEIN 19"/>
    <property type="match status" value="1"/>
</dbReference>
<evidence type="ECO:0000259" key="1">
    <source>
        <dbReference type="PROSITE" id="PS50097"/>
    </source>
</evidence>
<dbReference type="WBParaSite" id="PDA_v2.g2275.t1">
    <property type="protein sequence ID" value="PDA_v2.g2275.t1"/>
    <property type="gene ID" value="PDA_v2.g2275"/>
</dbReference>
<keyword evidence="2" id="KW-1185">Reference proteome</keyword>
<reference evidence="3" key="1">
    <citation type="submission" date="2022-11" db="UniProtKB">
        <authorList>
            <consortium name="WormBaseParasite"/>
        </authorList>
    </citation>
    <scope>IDENTIFICATION</scope>
</reference>
<dbReference type="Proteomes" id="UP000887578">
    <property type="component" value="Unplaced"/>
</dbReference>
<dbReference type="Pfam" id="PF00651">
    <property type="entry name" value="BTB"/>
    <property type="match status" value="1"/>
</dbReference>
<organism evidence="2 3">
    <name type="scientific">Panagrolaimus davidi</name>
    <dbReference type="NCBI Taxonomy" id="227884"/>
    <lineage>
        <taxon>Eukaryota</taxon>
        <taxon>Metazoa</taxon>
        <taxon>Ecdysozoa</taxon>
        <taxon>Nematoda</taxon>
        <taxon>Chromadorea</taxon>
        <taxon>Rhabditida</taxon>
        <taxon>Tylenchina</taxon>
        <taxon>Panagrolaimomorpha</taxon>
        <taxon>Panagrolaimoidea</taxon>
        <taxon>Panagrolaimidae</taxon>
        <taxon>Panagrolaimus</taxon>
    </lineage>
</organism>
<evidence type="ECO:0000313" key="2">
    <source>
        <dbReference type="Proteomes" id="UP000887578"/>
    </source>
</evidence>
<dbReference type="SMART" id="SM00225">
    <property type="entry name" value="BTB"/>
    <property type="match status" value="1"/>
</dbReference>
<dbReference type="PANTHER" id="PTHR46965:SF1">
    <property type="entry name" value="BTB_POZ DOMAIN-CONTAINING PROTEIN 19"/>
    <property type="match status" value="1"/>
</dbReference>
<dbReference type="SUPFAM" id="SSF54695">
    <property type="entry name" value="POZ domain"/>
    <property type="match status" value="1"/>
</dbReference>
<dbReference type="InterPro" id="IPR042846">
    <property type="entry name" value="BTBD19"/>
</dbReference>
<dbReference type="InterPro" id="IPR011333">
    <property type="entry name" value="SKP1/BTB/POZ_sf"/>
</dbReference>